<evidence type="ECO:0000313" key="1">
    <source>
        <dbReference type="EMBL" id="GBP63256.1"/>
    </source>
</evidence>
<evidence type="ECO:0000313" key="2">
    <source>
        <dbReference type="Proteomes" id="UP000299102"/>
    </source>
</evidence>
<dbReference type="Proteomes" id="UP000299102">
    <property type="component" value="Unassembled WGS sequence"/>
</dbReference>
<dbReference type="AlphaFoldDB" id="A0A4C1XH84"/>
<dbReference type="SUPFAM" id="SSF56219">
    <property type="entry name" value="DNase I-like"/>
    <property type="match status" value="1"/>
</dbReference>
<keyword evidence="2" id="KW-1185">Reference proteome</keyword>
<dbReference type="EMBL" id="BGZK01000864">
    <property type="protein sequence ID" value="GBP63256.1"/>
    <property type="molecule type" value="Genomic_DNA"/>
</dbReference>
<sequence>MSSNTKEDIALIQNRIEANKSLKVEVASCANPWAKKKARNSLQCHVILELVPQLHKAFVEAGKVYVDLKRCLTSNHYLSVQCTRCLGFGYTKAICKEKETLCGNGRRRLKIIQAQLLHTARDIGISIALVQVPHTGNTGFRLKAGIIVFSDLLVVIEDPQLVDETEAAAVHVAGSLKLGIVSVCYEGDQDIEPYLKRTQVQYKTWGPITSGDVNACSRWCGNRTKDLRGVAYSVFLNKINLQVLNTGNTLTFEIPRGARSTLVLST</sequence>
<dbReference type="InterPro" id="IPR036691">
    <property type="entry name" value="Endo/exonu/phosph_ase_sf"/>
</dbReference>
<organism evidence="1 2">
    <name type="scientific">Eumeta variegata</name>
    <name type="common">Bagworm moth</name>
    <name type="synonym">Eumeta japonica</name>
    <dbReference type="NCBI Taxonomy" id="151549"/>
    <lineage>
        <taxon>Eukaryota</taxon>
        <taxon>Metazoa</taxon>
        <taxon>Ecdysozoa</taxon>
        <taxon>Arthropoda</taxon>
        <taxon>Hexapoda</taxon>
        <taxon>Insecta</taxon>
        <taxon>Pterygota</taxon>
        <taxon>Neoptera</taxon>
        <taxon>Endopterygota</taxon>
        <taxon>Lepidoptera</taxon>
        <taxon>Glossata</taxon>
        <taxon>Ditrysia</taxon>
        <taxon>Tineoidea</taxon>
        <taxon>Psychidae</taxon>
        <taxon>Oiketicinae</taxon>
        <taxon>Eumeta</taxon>
    </lineage>
</organism>
<accession>A0A4C1XH84</accession>
<protein>
    <submittedName>
        <fullName evidence="1">Uncharacterized protein</fullName>
    </submittedName>
</protein>
<dbReference type="OrthoDB" id="411871at2759"/>
<name>A0A4C1XH84_EUMVA</name>
<comment type="caution">
    <text evidence="1">The sequence shown here is derived from an EMBL/GenBank/DDBJ whole genome shotgun (WGS) entry which is preliminary data.</text>
</comment>
<dbReference type="Gene3D" id="3.60.10.10">
    <property type="entry name" value="Endonuclease/exonuclease/phosphatase"/>
    <property type="match status" value="1"/>
</dbReference>
<reference evidence="1 2" key="1">
    <citation type="journal article" date="2019" name="Commun. Biol.">
        <title>The bagworm genome reveals a unique fibroin gene that provides high tensile strength.</title>
        <authorList>
            <person name="Kono N."/>
            <person name="Nakamura H."/>
            <person name="Ohtoshi R."/>
            <person name="Tomita M."/>
            <person name="Numata K."/>
            <person name="Arakawa K."/>
        </authorList>
    </citation>
    <scope>NUCLEOTIDE SEQUENCE [LARGE SCALE GENOMIC DNA]</scope>
</reference>
<gene>
    <name evidence="1" type="ORF">EVAR_56637_1</name>
</gene>
<proteinExistence type="predicted"/>